<organism evidence="1 2">
    <name type="scientific">Acanthamoeba polyphaga mimivirus Kroon</name>
    <dbReference type="NCBI Taxonomy" id="3069720"/>
    <lineage>
        <taxon>Viruses</taxon>
        <taxon>Varidnaviria</taxon>
        <taxon>Bamfordvirae</taxon>
        <taxon>Nucleocytoviricota</taxon>
        <taxon>Megaviricetes</taxon>
        <taxon>Imitervirales</taxon>
        <taxon>Mimiviridae</taxon>
        <taxon>Megamimivirinae</taxon>
        <taxon>Mimivirus</taxon>
        <taxon>Mimivirus lagoaense</taxon>
    </lineage>
</organism>
<evidence type="ECO:0000313" key="1">
    <source>
        <dbReference type="EMBL" id="AKI80312.1"/>
    </source>
</evidence>
<protein>
    <submittedName>
        <fullName evidence="1">Uncharacterized protein</fullName>
    </submittedName>
</protein>
<reference evidence="1 2" key="1">
    <citation type="submission" date="2014-10" db="EMBL/GenBank/DDBJ databases">
        <title>Pan-genome analysis of Brazilian lineage A amoebal mimiviruses.</title>
        <authorList>
            <person name="Assis F.L."/>
            <person name="Abrahao J.S."/>
            <person name="Kroon E.G."/>
            <person name="Dornas F.P."/>
            <person name="Andrade K.R."/>
            <person name="Borato P.V.M."/>
            <person name="Pilotto M.R."/>
            <person name="Benamar S."/>
            <person name="LaScola B."/>
            <person name="Colson P."/>
        </authorList>
    </citation>
    <scope>NUCLEOTIDE SEQUENCE [LARGE SCALE GENOMIC DNA]</scope>
    <source>
        <strain evidence="1 2">Kroon</strain>
    </source>
</reference>
<dbReference type="KEGG" id="vg:80514110"/>
<keyword evidence="2" id="KW-1185">Reference proteome</keyword>
<name>A0A0G2Y8Z0_9VIRU</name>
<proteinExistence type="predicted"/>
<dbReference type="Proteomes" id="UP000240461">
    <property type="component" value="Segment"/>
</dbReference>
<sequence>MTSQVDDETTNNVNLEIQLTDKAREVLEEVFDLKTNSSLLNNVIEFITKYLTPTKLQQYVDEIRKILDILGKELDTGIELSFEILVSIKNIIEDFYSYLESIKLDLLSKTDRLFVSKHIDLIQQTVIVLAIDKLDESDFISKESLVKILSFVKSINNLTINMKVGRFIPFLKKLICCQY</sequence>
<evidence type="ECO:0000313" key="2">
    <source>
        <dbReference type="Proteomes" id="UP000240461"/>
    </source>
</evidence>
<dbReference type="EMBL" id="KM982402">
    <property type="protein sequence ID" value="AKI80312.1"/>
    <property type="molecule type" value="Genomic_DNA"/>
</dbReference>
<accession>A0A0G2Y8Z0</accession>